<reference evidence="2 3" key="1">
    <citation type="submission" date="2022-05" db="EMBL/GenBank/DDBJ databases">
        <title>Chromosome-level reference genomes for two strains of Caenorhabditis briggsae: an improved platform for comparative genomics.</title>
        <authorList>
            <person name="Stevens L."/>
            <person name="Andersen E.C."/>
        </authorList>
    </citation>
    <scope>NUCLEOTIDE SEQUENCE [LARGE SCALE GENOMIC DNA]</scope>
    <source>
        <strain evidence="2">QX1410_ONT</strain>
        <tissue evidence="2">Whole-organism</tissue>
    </source>
</reference>
<organism evidence="2 3">
    <name type="scientific">Caenorhabditis briggsae</name>
    <dbReference type="NCBI Taxonomy" id="6238"/>
    <lineage>
        <taxon>Eukaryota</taxon>
        <taxon>Metazoa</taxon>
        <taxon>Ecdysozoa</taxon>
        <taxon>Nematoda</taxon>
        <taxon>Chromadorea</taxon>
        <taxon>Rhabditida</taxon>
        <taxon>Rhabditina</taxon>
        <taxon>Rhabditomorpha</taxon>
        <taxon>Rhabditoidea</taxon>
        <taxon>Rhabditidae</taxon>
        <taxon>Peloderinae</taxon>
        <taxon>Caenorhabditis</taxon>
    </lineage>
</organism>
<feature type="compositionally biased region" description="Low complexity" evidence="1">
    <location>
        <begin position="479"/>
        <end position="492"/>
    </location>
</feature>
<feature type="compositionally biased region" description="Pro residues" evidence="1">
    <location>
        <begin position="460"/>
        <end position="469"/>
    </location>
</feature>
<dbReference type="EMBL" id="CP090891">
    <property type="protein sequence ID" value="ULU10658.1"/>
    <property type="molecule type" value="Genomic_DNA"/>
</dbReference>
<evidence type="ECO:0000256" key="1">
    <source>
        <dbReference type="SAM" id="MobiDB-lite"/>
    </source>
</evidence>
<accession>A0AAE9IYR2</accession>
<dbReference type="AlphaFoldDB" id="A0AAE9IYR2"/>
<name>A0AAE9IYR2_CAEBR</name>
<evidence type="ECO:0000313" key="3">
    <source>
        <dbReference type="Proteomes" id="UP000827892"/>
    </source>
</evidence>
<feature type="region of interest" description="Disordered" evidence="1">
    <location>
        <begin position="455"/>
        <end position="516"/>
    </location>
</feature>
<protein>
    <submittedName>
        <fullName evidence="2">Uncharacterized protein</fullName>
    </submittedName>
</protein>
<feature type="region of interest" description="Disordered" evidence="1">
    <location>
        <begin position="165"/>
        <end position="194"/>
    </location>
</feature>
<evidence type="ECO:0000313" key="2">
    <source>
        <dbReference type="EMBL" id="ULU10658.1"/>
    </source>
</evidence>
<feature type="compositionally biased region" description="Polar residues" evidence="1">
    <location>
        <begin position="254"/>
        <end position="266"/>
    </location>
</feature>
<feature type="region of interest" description="Disordered" evidence="1">
    <location>
        <begin position="254"/>
        <end position="307"/>
    </location>
</feature>
<sequence>MTWQDSTWRDWISTLSRLEIVCPTEWIMALCHVVPEGRKSDGSYGSHVGGINYMPPPNFMESPNTVQTSLYGYDKSKRVQMNSLRGKPILVLRGEPAGSKAQFGGGSKFSKKWIDRSNHMPQPVPNKPMYPSYTHFHHQYSSAKQTPIPPISLPSTPTIPPGRSAFFPQSPHRRGSRRPPFSPISRFAPTSPKSLEEEMTVKRLFDKLEVSTPPPTSSSSSFANITSDITLLELHPKTSAKTFTTTSICVSDTEITSTSPDSSNRPSLLDTPKSLSESNRTFSETTRLDSETTDDEQSSICTTSRTAEKTSRHICPDEAQCIIFRNGVCADDLMERQNMIQWYNELIQWRHEVVTRRCFGPPRCHPPPLTVTIIGASRAQRANSFQRIGNIHPFQMEAMDHVRRRMDAKKSNRLVPADLPLPAPHEFMANAKCMEPHLFIEYCYQLTAAAYMDTGLNPPSRRPPIPPRIDPIQQHTSRESICSSASEFSSDGEYSDDSEDTKAERLRQKMERHRKRERRLQRIFQRRQVLDEIDEADDD</sequence>
<dbReference type="Proteomes" id="UP000827892">
    <property type="component" value="Chromosome I"/>
</dbReference>
<proteinExistence type="predicted"/>
<feature type="compositionally biased region" description="Polar residues" evidence="1">
    <location>
        <begin position="273"/>
        <end position="285"/>
    </location>
</feature>
<feature type="compositionally biased region" description="Basic and acidic residues" evidence="1">
    <location>
        <begin position="500"/>
        <end position="509"/>
    </location>
</feature>
<gene>
    <name evidence="2" type="ORF">L3Y34_014733</name>
</gene>